<dbReference type="InterPro" id="IPR036381">
    <property type="entry name" value="Tus_dom1"/>
</dbReference>
<keyword evidence="1" id="KW-0963">Cytoplasm</keyword>
<dbReference type="EMBL" id="CP103300">
    <property type="protein sequence ID" value="UYM15733.1"/>
    <property type="molecule type" value="Genomic_DNA"/>
</dbReference>
<dbReference type="Gene3D" id="3.30.54.10">
    <property type="match status" value="1"/>
</dbReference>
<evidence type="ECO:0000313" key="5">
    <source>
        <dbReference type="Proteomes" id="UP001163255"/>
    </source>
</evidence>
<reference evidence="4" key="1">
    <citation type="submission" date="2022-10" db="EMBL/GenBank/DDBJ databases">
        <title>Completed Genome Sequence of two octocoral isolated bacterium, Endozoicomonas euniceicola EF212T and Endozoicomonas gorgoniicola PS125T.</title>
        <authorList>
            <person name="Chiou Y.-J."/>
            <person name="Chen Y.-H."/>
        </authorList>
    </citation>
    <scope>NUCLEOTIDE SEQUENCE</scope>
    <source>
        <strain evidence="4">EF212</strain>
    </source>
</reference>
<evidence type="ECO:0000313" key="4">
    <source>
        <dbReference type="EMBL" id="UYM15733.1"/>
    </source>
</evidence>
<gene>
    <name evidence="4" type="ORF">NX720_23380</name>
</gene>
<sequence>MSRKTAARMAVRDTLIELVDSNRQFREAVLNDHELPAWVMQEDDADALNEQTLYEQKRDDRTLAASITSRLTYSSEQNKQETARLPGIIGISASSLALGQQLNQAKDQFKTAMGEYRQLYGDDIAAIEETSDQLRDGVLGGLQIQHIHFVQSYRQLKLFQQPPRRIRFSWAANHSGTVRLTSVEAIEHLRKKYMASAAIERDITLLEQLPGSEIVVIKRLLAPHLRANLKWSDTIEAERRMNPDAKKQYPGQINTPLPVFVQLEKGQPLPEFKPIKPFDPMTRQERLQRSDARLVRISDNPVSRIYRYI</sequence>
<dbReference type="Pfam" id="PF05472">
    <property type="entry name" value="Ter"/>
    <property type="match status" value="1"/>
</dbReference>
<organism evidence="4 5">
    <name type="scientific">Endozoicomonas euniceicola</name>
    <dbReference type="NCBI Taxonomy" id="1234143"/>
    <lineage>
        <taxon>Bacteria</taxon>
        <taxon>Pseudomonadati</taxon>
        <taxon>Pseudomonadota</taxon>
        <taxon>Gammaproteobacteria</taxon>
        <taxon>Oceanospirillales</taxon>
        <taxon>Endozoicomonadaceae</taxon>
        <taxon>Endozoicomonas</taxon>
    </lineage>
</organism>
<dbReference type="InterPro" id="IPR036384">
    <property type="entry name" value="Tus_sf"/>
</dbReference>
<evidence type="ECO:0000256" key="3">
    <source>
        <dbReference type="ARBA" id="ARBA00023125"/>
    </source>
</evidence>
<dbReference type="SUPFAM" id="SSF56596">
    <property type="entry name" value="Replication terminator protein (Tus)"/>
    <property type="match status" value="1"/>
</dbReference>
<dbReference type="Gene3D" id="3.50.14.10">
    <property type="entry name" value="Replication terminator Tus, domain 1 superfamily/Replication terminator Tus"/>
    <property type="match status" value="1"/>
</dbReference>
<proteinExistence type="predicted"/>
<dbReference type="Proteomes" id="UP001163255">
    <property type="component" value="Chromosome"/>
</dbReference>
<protein>
    <recommendedName>
        <fullName evidence="6">DNA replication terminus site-binding protein</fullName>
    </recommendedName>
</protein>
<accession>A0ABY6GUL9</accession>
<dbReference type="RefSeq" id="WP_262597904.1">
    <property type="nucleotide sequence ID" value="NZ_CP103300.1"/>
</dbReference>
<evidence type="ECO:0008006" key="6">
    <source>
        <dbReference type="Google" id="ProtNLM"/>
    </source>
</evidence>
<keyword evidence="2" id="KW-0235">DNA replication</keyword>
<evidence type="ECO:0000256" key="2">
    <source>
        <dbReference type="ARBA" id="ARBA00022705"/>
    </source>
</evidence>
<keyword evidence="5" id="KW-1185">Reference proteome</keyword>
<name>A0ABY6GUL9_9GAMM</name>
<evidence type="ECO:0000256" key="1">
    <source>
        <dbReference type="ARBA" id="ARBA00022490"/>
    </source>
</evidence>
<keyword evidence="3" id="KW-0238">DNA-binding</keyword>
<dbReference type="InterPro" id="IPR008865">
    <property type="entry name" value="DNA_replication_term_site-bd"/>
</dbReference>